<dbReference type="OrthoDB" id="9776544at2"/>
<evidence type="ECO:0000313" key="4">
    <source>
        <dbReference type="EMBL" id="OUD08114.1"/>
    </source>
</evidence>
<dbReference type="Pfam" id="PF22725">
    <property type="entry name" value="GFO_IDH_MocA_C3"/>
    <property type="match status" value="1"/>
</dbReference>
<dbReference type="PANTHER" id="PTHR43818:SF11">
    <property type="entry name" value="BCDNA.GH03377"/>
    <property type="match status" value="1"/>
</dbReference>
<dbReference type="AlphaFoldDB" id="A0A251WVM9"/>
<sequence length="376" mass="40124">MTKMGVGIIGCGNISTAYLELAPLFKSLEVRAVADINEAAAQAQADKFGVRAHTVEGLLASDDIDMVVNLTIPAAHYDITRQILEAGKHAYSEKPLVLTLEEGTALRDLAAEKGLRIGSAPDTFFGGAHQQARAAIDEGKIGRVIGGTCHVMSHGMEDWHPNPDFFFQPGAGPVLDLGPYYITNLVQLLGPVKAVTAMTAASFPTRTIGNGPRNGETVPVDTPTNIHAVMEFANGALVTLGASWDVWAHRHKEMELYGEDGSLYLPDPNFFGGDVELATKDGANALGDWGHPFGKNNIEDGQGTPRANYRCAGLADMADAIATGREHRCNIDLAVHVIDVMTAILASGEKREWIEMTTTCDRPEALSPAQAAELLA</sequence>
<dbReference type="GO" id="GO:0016491">
    <property type="term" value="F:oxidoreductase activity"/>
    <property type="evidence" value="ECO:0007669"/>
    <property type="project" value="UniProtKB-KW"/>
</dbReference>
<gene>
    <name evidence="4" type="ORF">BVC71_14995</name>
</gene>
<evidence type="ECO:0000313" key="5">
    <source>
        <dbReference type="Proteomes" id="UP000194664"/>
    </source>
</evidence>
<evidence type="ECO:0000259" key="3">
    <source>
        <dbReference type="Pfam" id="PF22725"/>
    </source>
</evidence>
<dbReference type="EMBL" id="MSPP01000008">
    <property type="protein sequence ID" value="OUD08114.1"/>
    <property type="molecule type" value="Genomic_DNA"/>
</dbReference>
<evidence type="ECO:0000256" key="1">
    <source>
        <dbReference type="ARBA" id="ARBA00023002"/>
    </source>
</evidence>
<dbReference type="InterPro" id="IPR000683">
    <property type="entry name" value="Gfo/Idh/MocA-like_OxRdtase_N"/>
</dbReference>
<dbReference type="Gene3D" id="3.40.50.720">
    <property type="entry name" value="NAD(P)-binding Rossmann-like Domain"/>
    <property type="match status" value="1"/>
</dbReference>
<name>A0A251WVM9_9RHOB</name>
<organism evidence="4 5">
    <name type="scientific">Marivivens niveibacter</name>
    <dbReference type="NCBI Taxonomy" id="1930667"/>
    <lineage>
        <taxon>Bacteria</taxon>
        <taxon>Pseudomonadati</taxon>
        <taxon>Pseudomonadota</taxon>
        <taxon>Alphaproteobacteria</taxon>
        <taxon>Rhodobacterales</taxon>
        <taxon>Paracoccaceae</taxon>
        <taxon>Marivivens group</taxon>
        <taxon>Marivivens</taxon>
    </lineage>
</organism>
<dbReference type="RefSeq" id="WP_086452506.1">
    <property type="nucleotide sequence ID" value="NZ_MSPP01000008.1"/>
</dbReference>
<dbReference type="InterPro" id="IPR055170">
    <property type="entry name" value="GFO_IDH_MocA-like_dom"/>
</dbReference>
<proteinExistence type="predicted"/>
<accession>A0A251WVM9</accession>
<protein>
    <submittedName>
        <fullName evidence="4">Oxidoreductase</fullName>
    </submittedName>
</protein>
<dbReference type="SUPFAM" id="SSF51735">
    <property type="entry name" value="NAD(P)-binding Rossmann-fold domains"/>
    <property type="match status" value="1"/>
</dbReference>
<dbReference type="Gene3D" id="3.30.360.10">
    <property type="entry name" value="Dihydrodipicolinate Reductase, domain 2"/>
    <property type="match status" value="1"/>
</dbReference>
<keyword evidence="5" id="KW-1185">Reference proteome</keyword>
<dbReference type="Pfam" id="PF01408">
    <property type="entry name" value="GFO_IDH_MocA"/>
    <property type="match status" value="1"/>
</dbReference>
<feature type="domain" description="Gfo/Idh/MocA-like oxidoreductase N-terminal" evidence="2">
    <location>
        <begin position="5"/>
        <end position="117"/>
    </location>
</feature>
<dbReference type="Proteomes" id="UP000194664">
    <property type="component" value="Unassembled WGS sequence"/>
</dbReference>
<dbReference type="GO" id="GO:0000166">
    <property type="term" value="F:nucleotide binding"/>
    <property type="evidence" value="ECO:0007669"/>
    <property type="project" value="InterPro"/>
</dbReference>
<dbReference type="InterPro" id="IPR050463">
    <property type="entry name" value="Gfo/Idh/MocA_oxidrdct_glycsds"/>
</dbReference>
<comment type="caution">
    <text evidence="4">The sequence shown here is derived from an EMBL/GenBank/DDBJ whole genome shotgun (WGS) entry which is preliminary data.</text>
</comment>
<keyword evidence="1" id="KW-0560">Oxidoreductase</keyword>
<dbReference type="PANTHER" id="PTHR43818">
    <property type="entry name" value="BCDNA.GH03377"/>
    <property type="match status" value="1"/>
</dbReference>
<feature type="domain" description="GFO/IDH/MocA-like oxidoreductase" evidence="3">
    <location>
        <begin position="129"/>
        <end position="263"/>
    </location>
</feature>
<dbReference type="SUPFAM" id="SSF55347">
    <property type="entry name" value="Glyceraldehyde-3-phosphate dehydrogenase-like, C-terminal domain"/>
    <property type="match status" value="1"/>
</dbReference>
<evidence type="ECO:0000259" key="2">
    <source>
        <dbReference type="Pfam" id="PF01408"/>
    </source>
</evidence>
<dbReference type="InterPro" id="IPR036291">
    <property type="entry name" value="NAD(P)-bd_dom_sf"/>
</dbReference>
<reference evidence="4 5" key="1">
    <citation type="submission" date="2016-12" db="EMBL/GenBank/DDBJ databases">
        <title>The draft genome sequence of HSLHS2.</title>
        <authorList>
            <person name="Hu D."/>
            <person name="Wang L."/>
            <person name="Shao Z."/>
        </authorList>
    </citation>
    <scope>NUCLEOTIDE SEQUENCE [LARGE SCALE GENOMIC DNA]</scope>
    <source>
        <strain evidence="4">MCCC 1A06712</strain>
    </source>
</reference>